<evidence type="ECO:0000256" key="1">
    <source>
        <dbReference type="SAM" id="SignalP"/>
    </source>
</evidence>
<dbReference type="GO" id="GO:0009694">
    <property type="term" value="P:jasmonic acid metabolic process"/>
    <property type="evidence" value="ECO:0007669"/>
    <property type="project" value="TreeGrafter"/>
</dbReference>
<dbReference type="RefSeq" id="WP_051521632.1">
    <property type="nucleotide sequence ID" value="NZ_KK088637.1"/>
</dbReference>
<gene>
    <name evidence="3" type="ORF">Rumeso_04948</name>
</gene>
<dbReference type="GO" id="GO:0080031">
    <property type="term" value="F:methyl salicylate esterase activity"/>
    <property type="evidence" value="ECO:0007669"/>
    <property type="project" value="TreeGrafter"/>
</dbReference>
<evidence type="ECO:0000259" key="2">
    <source>
        <dbReference type="Pfam" id="PF12697"/>
    </source>
</evidence>
<dbReference type="PANTHER" id="PTHR10992:SF1032">
    <property type="entry name" value="METHYLESTERASE 17"/>
    <property type="match status" value="1"/>
</dbReference>
<dbReference type="InterPro" id="IPR000073">
    <property type="entry name" value="AB_hydrolase_1"/>
</dbReference>
<dbReference type="OrthoDB" id="9814966at2"/>
<reference evidence="3 4" key="1">
    <citation type="submission" date="2013-02" db="EMBL/GenBank/DDBJ databases">
        <authorList>
            <person name="Fiebig A."/>
            <person name="Goeker M."/>
            <person name="Klenk H.-P.P."/>
        </authorList>
    </citation>
    <scope>NUCLEOTIDE SEQUENCE [LARGE SCALE GENOMIC DNA]</scope>
    <source>
        <strain evidence="3 4">DSM 19309</strain>
    </source>
</reference>
<organism evidence="3 4">
    <name type="scientific">Rubellimicrobium mesophilum DSM 19309</name>
    <dbReference type="NCBI Taxonomy" id="442562"/>
    <lineage>
        <taxon>Bacteria</taxon>
        <taxon>Pseudomonadati</taxon>
        <taxon>Pseudomonadota</taxon>
        <taxon>Alphaproteobacteria</taxon>
        <taxon>Rhodobacterales</taxon>
        <taxon>Roseobacteraceae</taxon>
        <taxon>Rubellimicrobium</taxon>
    </lineage>
</organism>
<dbReference type="InterPro" id="IPR045889">
    <property type="entry name" value="MES/HNL"/>
</dbReference>
<dbReference type="GO" id="GO:0009696">
    <property type="term" value="P:salicylic acid metabolic process"/>
    <property type="evidence" value="ECO:0007669"/>
    <property type="project" value="TreeGrafter"/>
</dbReference>
<dbReference type="GO" id="GO:0080030">
    <property type="term" value="F:methyl indole-3-acetate esterase activity"/>
    <property type="evidence" value="ECO:0007669"/>
    <property type="project" value="TreeGrafter"/>
</dbReference>
<name>A0A017HAR2_9RHOB</name>
<keyword evidence="1" id="KW-0732">Signal</keyword>
<dbReference type="Pfam" id="PF12697">
    <property type="entry name" value="Abhydrolase_6"/>
    <property type="match status" value="1"/>
</dbReference>
<keyword evidence="4" id="KW-1185">Reference proteome</keyword>
<protein>
    <recommendedName>
        <fullName evidence="2">AB hydrolase-1 domain-containing protein</fullName>
    </recommendedName>
</protein>
<dbReference type="STRING" id="442562.Rumeso_04948"/>
<evidence type="ECO:0000313" key="4">
    <source>
        <dbReference type="Proteomes" id="UP000019666"/>
    </source>
</evidence>
<feature type="signal peptide" evidence="1">
    <location>
        <begin position="1"/>
        <end position="17"/>
    </location>
</feature>
<feature type="chain" id="PRO_5001492635" description="AB hydrolase-1 domain-containing protein" evidence="1">
    <location>
        <begin position="18"/>
        <end position="243"/>
    </location>
</feature>
<accession>A0A017HAR2</accession>
<evidence type="ECO:0000313" key="3">
    <source>
        <dbReference type="EMBL" id="EYD71547.1"/>
    </source>
</evidence>
<feature type="domain" description="AB hydrolase-1" evidence="2">
    <location>
        <begin position="21"/>
        <end position="232"/>
    </location>
</feature>
<proteinExistence type="predicted"/>
<dbReference type="Gene3D" id="3.40.50.1820">
    <property type="entry name" value="alpha/beta hydrolase"/>
    <property type="match status" value="1"/>
</dbReference>
<dbReference type="PANTHER" id="PTHR10992">
    <property type="entry name" value="METHYLESTERASE FAMILY MEMBER"/>
    <property type="match status" value="1"/>
</dbReference>
<dbReference type="EMBL" id="AOSK01000136">
    <property type="protein sequence ID" value="EYD71547.1"/>
    <property type="molecule type" value="Genomic_DNA"/>
</dbReference>
<dbReference type="HOGENOM" id="CLU_046066_3_2_5"/>
<dbReference type="Proteomes" id="UP000019666">
    <property type="component" value="Unassembled WGS sequence"/>
</dbReference>
<comment type="caution">
    <text evidence="3">The sequence shown here is derived from an EMBL/GenBank/DDBJ whole genome shotgun (WGS) entry which is preliminary data.</text>
</comment>
<dbReference type="AlphaFoldDB" id="A0A017HAR2"/>
<dbReference type="InterPro" id="IPR029058">
    <property type="entry name" value="AB_hydrolase_fold"/>
</dbReference>
<dbReference type="GO" id="GO:0080032">
    <property type="term" value="F:methyl jasmonate esterase activity"/>
    <property type="evidence" value="ECO:0007669"/>
    <property type="project" value="TreeGrafter"/>
</dbReference>
<dbReference type="SUPFAM" id="SSF53474">
    <property type="entry name" value="alpha/beta-Hydrolases"/>
    <property type="match status" value="1"/>
</dbReference>
<sequence length="243" mass="25745">MTRLLALLALLPAPALADSFILVPGAFGGAWSWDAVVPLLEAQGHHVTAVELKGEGTRLAENGPEVSVQDHVADVVAAIEAAEPPVILVAHSYGGRPASGAWDRERDRVAHVVFVEAPVPLRDTGLPADTQSLAFVVTTYPEAADSGMLQPPPVRAGTYGHDLTPMSLKALYDPVPLSAPLPPTPGTFVYAASSEIAGFRRLGELLRDRKGWDLREVPGGHDIPLDQPEALATILLDIADRTD</sequence>